<evidence type="ECO:0000313" key="2">
    <source>
        <dbReference type="Proteomes" id="UP000185192"/>
    </source>
</evidence>
<dbReference type="Gene3D" id="3.40.50.1000">
    <property type="entry name" value="HAD superfamily/HAD-like"/>
    <property type="match status" value="1"/>
</dbReference>
<dbReference type="Proteomes" id="UP000185192">
    <property type="component" value="Unassembled WGS sequence"/>
</dbReference>
<sequence>MKPVLHRLFLPLALLPLLSGCVAAVLPLAAAGMIGKGEIDREQARRDIVAAGARDVPAAQAATESGVLAEYSGQGGAVETGSGSSAALQLQQYLSRFQRPAGTKAVPPYLDFTSFAIGQAQKIEAGAGARSAVLQPRFALEKPEMISCAGKPLAVMIDLDDKTAPDWLEADTLYWQRGLPEALSAMRAAKISVIWLSDQPALASDRIVSILSEAGLAAPDADDFLFLDRGGDDRKQARRWDAARSYCIVAAAGDKRADFDELYDYLRNPDGAITLEHMFGAGWFLTPPPLVAAPEPDTVEDQNVKAEKEG</sequence>
<dbReference type="STRING" id="1123272.SAMN02745824_1077"/>
<dbReference type="EMBL" id="FSQW01000001">
    <property type="protein sequence ID" value="SIN62486.1"/>
    <property type="molecule type" value="Genomic_DNA"/>
</dbReference>
<reference evidence="2" key="1">
    <citation type="submission" date="2016-11" db="EMBL/GenBank/DDBJ databases">
        <authorList>
            <person name="Varghese N."/>
            <person name="Submissions S."/>
        </authorList>
    </citation>
    <scope>NUCLEOTIDE SEQUENCE [LARGE SCALE GENOMIC DNA]</scope>
    <source>
        <strain evidence="2">DSM 22363</strain>
    </source>
</reference>
<gene>
    <name evidence="1" type="ORF">SAMN02745824_1077</name>
</gene>
<proteinExistence type="predicted"/>
<organism evidence="1 2">
    <name type="scientific">Parasphingorhabdus marina DSM 22363</name>
    <dbReference type="NCBI Taxonomy" id="1123272"/>
    <lineage>
        <taxon>Bacteria</taxon>
        <taxon>Pseudomonadati</taxon>
        <taxon>Pseudomonadota</taxon>
        <taxon>Alphaproteobacteria</taxon>
        <taxon>Sphingomonadales</taxon>
        <taxon>Sphingomonadaceae</taxon>
        <taxon>Parasphingorhabdus</taxon>
    </lineage>
</organism>
<dbReference type="InterPro" id="IPR023214">
    <property type="entry name" value="HAD_sf"/>
</dbReference>
<dbReference type="AlphaFoldDB" id="A0A1N6CVJ3"/>
<dbReference type="OrthoDB" id="193314at2"/>
<evidence type="ECO:0008006" key="3">
    <source>
        <dbReference type="Google" id="ProtNLM"/>
    </source>
</evidence>
<protein>
    <recommendedName>
        <fullName evidence="3">Acid phosphatase</fullName>
    </recommendedName>
</protein>
<evidence type="ECO:0000313" key="1">
    <source>
        <dbReference type="EMBL" id="SIN62486.1"/>
    </source>
</evidence>
<name>A0A1N6CVJ3_9SPHN</name>
<dbReference type="PROSITE" id="PS51257">
    <property type="entry name" value="PROKAR_LIPOPROTEIN"/>
    <property type="match status" value="1"/>
</dbReference>
<accession>A0A1N6CVJ3</accession>
<keyword evidence="2" id="KW-1185">Reference proteome</keyword>
<dbReference type="RefSeq" id="WP_074204051.1">
    <property type="nucleotide sequence ID" value="NZ_FSQW01000001.1"/>
</dbReference>